<dbReference type="OrthoDB" id="7869097at2759"/>
<dbReference type="EMBL" id="JADFTS010000007">
    <property type="protein sequence ID" value="KAF9596589.1"/>
    <property type="molecule type" value="Genomic_DNA"/>
</dbReference>
<proteinExistence type="predicted"/>
<evidence type="ECO:0000313" key="5">
    <source>
        <dbReference type="Proteomes" id="UP000631114"/>
    </source>
</evidence>
<reference evidence="4 5" key="1">
    <citation type="submission" date="2020-10" db="EMBL/GenBank/DDBJ databases">
        <title>The Coptis chinensis genome and diversification of protoberbering-type alkaloids.</title>
        <authorList>
            <person name="Wang B."/>
            <person name="Shu S."/>
            <person name="Song C."/>
            <person name="Liu Y."/>
        </authorList>
    </citation>
    <scope>NUCLEOTIDE SEQUENCE [LARGE SCALE GENOMIC DNA]</scope>
    <source>
        <strain evidence="4">HL-2020</strain>
        <tissue evidence="4">Leaf</tissue>
    </source>
</reference>
<dbReference type="InterPro" id="IPR027443">
    <property type="entry name" value="IPNS-like_sf"/>
</dbReference>
<comment type="caution">
    <text evidence="4">The sequence shown here is derived from an EMBL/GenBank/DDBJ whole genome shotgun (WGS) entry which is preliminary data.</text>
</comment>
<feature type="domain" description="Phosphoadenosine phosphosulphate reductase" evidence="3">
    <location>
        <begin position="15"/>
        <end position="81"/>
    </location>
</feature>
<evidence type="ECO:0000256" key="2">
    <source>
        <dbReference type="ARBA" id="ARBA00023014"/>
    </source>
</evidence>
<accession>A0A835LM66</accession>
<dbReference type="SUPFAM" id="SSF51197">
    <property type="entry name" value="Clavaminate synthase-like"/>
    <property type="match status" value="1"/>
</dbReference>
<gene>
    <name evidence="4" type="ORF">IFM89_012712</name>
</gene>
<keyword evidence="2" id="KW-0479">Metal-binding</keyword>
<evidence type="ECO:0000259" key="3">
    <source>
        <dbReference type="Pfam" id="PF01507"/>
    </source>
</evidence>
<dbReference type="InterPro" id="IPR014729">
    <property type="entry name" value="Rossmann-like_a/b/a_fold"/>
</dbReference>
<dbReference type="SUPFAM" id="SSF52402">
    <property type="entry name" value="Adenine nucleotide alpha hydrolases-like"/>
    <property type="match status" value="1"/>
</dbReference>
<protein>
    <recommendedName>
        <fullName evidence="3">Phosphoadenosine phosphosulphate reductase domain-containing protein</fullName>
    </recommendedName>
</protein>
<name>A0A835LM66_9MAGN</name>
<evidence type="ECO:0000256" key="1">
    <source>
        <dbReference type="ARBA" id="ARBA00023004"/>
    </source>
</evidence>
<dbReference type="GO" id="GO:0003824">
    <property type="term" value="F:catalytic activity"/>
    <property type="evidence" value="ECO:0007669"/>
    <property type="project" value="InterPro"/>
</dbReference>
<dbReference type="PANTHER" id="PTHR46482:SF9">
    <property type="entry name" value="5'-ADENYLYLSULFATE REDUCTASE 1, CHLOROPLASTIC"/>
    <property type="match status" value="1"/>
</dbReference>
<dbReference type="InterPro" id="IPR002500">
    <property type="entry name" value="PAPS_reduct_dom"/>
</dbReference>
<dbReference type="Proteomes" id="UP000631114">
    <property type="component" value="Unassembled WGS sequence"/>
</dbReference>
<sequence>MDKALEKFGNDIAIASSGAEDVALIEYTKLTGRPFRVFSLDTGRLNQETYDFFDIVEKRYGIHIEYMFPDAVEVQGKTNLRELDMKFLLFKSTRCLKSYGVPVKTLHSQGYVSIGCKPCTRPILLGQHEKERRWWWEDANAKVCGLHLGNIKQEYVEQVNGAALTNGNVVVVDIFDTKSIVTLNRKGIENLAKMGSRTDRVLANHVGPKVSIACFLTPRFHMATKPFGPIKELISDESRPVYREISMNEYLAQFFYQGRDGECMSSFKM</sequence>
<dbReference type="Gene3D" id="3.40.50.620">
    <property type="entry name" value="HUPs"/>
    <property type="match status" value="2"/>
</dbReference>
<dbReference type="AlphaFoldDB" id="A0A835LM66"/>
<keyword evidence="2" id="KW-0411">Iron-sulfur</keyword>
<keyword evidence="5" id="KW-1185">Reference proteome</keyword>
<dbReference type="Gene3D" id="2.60.120.330">
    <property type="entry name" value="B-lactam Antibiotic, Isopenicillin N Synthase, Chain"/>
    <property type="match status" value="1"/>
</dbReference>
<evidence type="ECO:0000313" key="4">
    <source>
        <dbReference type="EMBL" id="KAF9596589.1"/>
    </source>
</evidence>
<organism evidence="4 5">
    <name type="scientific">Coptis chinensis</name>
    <dbReference type="NCBI Taxonomy" id="261450"/>
    <lineage>
        <taxon>Eukaryota</taxon>
        <taxon>Viridiplantae</taxon>
        <taxon>Streptophyta</taxon>
        <taxon>Embryophyta</taxon>
        <taxon>Tracheophyta</taxon>
        <taxon>Spermatophyta</taxon>
        <taxon>Magnoliopsida</taxon>
        <taxon>Ranunculales</taxon>
        <taxon>Ranunculaceae</taxon>
        <taxon>Coptidoideae</taxon>
        <taxon>Coptis</taxon>
    </lineage>
</organism>
<dbReference type="GO" id="GO:0051536">
    <property type="term" value="F:iron-sulfur cluster binding"/>
    <property type="evidence" value="ECO:0007669"/>
    <property type="project" value="UniProtKB-KW"/>
</dbReference>
<dbReference type="Pfam" id="PF01507">
    <property type="entry name" value="PAPS_reduct"/>
    <property type="match status" value="1"/>
</dbReference>
<dbReference type="PANTHER" id="PTHR46482">
    <property type="entry name" value="5'-ADENYLYLSULFATE REDUCTASE 3, CHLOROPLASTIC"/>
    <property type="match status" value="1"/>
</dbReference>
<keyword evidence="1" id="KW-0408">Iron</keyword>